<evidence type="ECO:0000256" key="1">
    <source>
        <dbReference type="ARBA" id="ARBA00023002"/>
    </source>
</evidence>
<keyword evidence="2" id="KW-0408">Iron</keyword>
<name>A0AAU8J599_9ACTN</name>
<reference evidence="5" key="1">
    <citation type="submission" date="2024-06" db="EMBL/GenBank/DDBJ databases">
        <title>Streptomyces sp. strain HUAS MG91 genome sequences.</title>
        <authorList>
            <person name="Mo P."/>
        </authorList>
    </citation>
    <scope>NUCLEOTIDE SEQUENCE</scope>
    <source>
        <strain evidence="5">HUAS MG91</strain>
    </source>
</reference>
<sequence>MTPPPPPGLPRRPCAGPAVWQGSEPTGWSVELSQDHRAELDTALRAVRARATPLLKVTTAEAALPLLAAELTYAADELEHGRGFVLLRRLPVQRRSEADAALLLWMVGQHLGVPVSQNTSGHMIGRLRDDPRDRSRRAFHTDPADVLALLCPGPDGSRRSVSLTSSAAVHNAVLSRRPDLFDGLGRTRFIDRRGEQPPGRLPWQAVRLAHRDGNRLSVRYDRDRLESARRFAHLPRPTAHDRELFDLIDSTASSPAFRLDVDLSPGDLLLLNNHAVLHSHAAPPSPSPPSPPRGRLVRLWLTPRRPRPLPVGFWGQEPSLAGGRGGVAPRDVITAHTPTTVTAPHTPTTPRSPHDRPVHAPGAVRPVTS</sequence>
<feature type="compositionally biased region" description="Low complexity" evidence="3">
    <location>
        <begin position="336"/>
        <end position="349"/>
    </location>
</feature>
<feature type="region of interest" description="Disordered" evidence="3">
    <location>
        <begin position="336"/>
        <end position="369"/>
    </location>
</feature>
<evidence type="ECO:0000259" key="4">
    <source>
        <dbReference type="Pfam" id="PF02668"/>
    </source>
</evidence>
<protein>
    <submittedName>
        <fullName evidence="5">TauD/TfdA family dioxygenase</fullName>
    </submittedName>
</protein>
<dbReference type="AlphaFoldDB" id="A0AAU8J599"/>
<dbReference type="Gene3D" id="3.60.130.10">
    <property type="entry name" value="Clavaminate synthase-like"/>
    <property type="match status" value="1"/>
</dbReference>
<dbReference type="KEGG" id="stac:ABII15_36895"/>
<feature type="domain" description="TauD/TfdA-like" evidence="4">
    <location>
        <begin position="66"/>
        <end position="300"/>
    </location>
</feature>
<keyword evidence="5" id="KW-0223">Dioxygenase</keyword>
<evidence type="ECO:0000256" key="2">
    <source>
        <dbReference type="ARBA" id="ARBA00023004"/>
    </source>
</evidence>
<gene>
    <name evidence="5" type="ORF">ABII15_36895</name>
</gene>
<accession>A0AAU8J599</accession>
<dbReference type="InterPro" id="IPR003819">
    <property type="entry name" value="TauD/TfdA-like"/>
</dbReference>
<keyword evidence="1" id="KW-0560">Oxidoreductase</keyword>
<dbReference type="RefSeq" id="WP_353946649.1">
    <property type="nucleotide sequence ID" value="NZ_CP159534.1"/>
</dbReference>
<organism evidence="5">
    <name type="scientific">Streptomyces tabacisoli</name>
    <dbReference type="NCBI Taxonomy" id="3156398"/>
    <lineage>
        <taxon>Bacteria</taxon>
        <taxon>Bacillati</taxon>
        <taxon>Actinomycetota</taxon>
        <taxon>Actinomycetes</taxon>
        <taxon>Kitasatosporales</taxon>
        <taxon>Streptomycetaceae</taxon>
        <taxon>Streptomyces</taxon>
    </lineage>
</organism>
<evidence type="ECO:0000256" key="3">
    <source>
        <dbReference type="SAM" id="MobiDB-lite"/>
    </source>
</evidence>
<proteinExistence type="predicted"/>
<dbReference type="Pfam" id="PF02668">
    <property type="entry name" value="TauD"/>
    <property type="match status" value="1"/>
</dbReference>
<dbReference type="SUPFAM" id="SSF51197">
    <property type="entry name" value="Clavaminate synthase-like"/>
    <property type="match status" value="1"/>
</dbReference>
<dbReference type="EMBL" id="CP159534">
    <property type="protein sequence ID" value="XCJ75214.1"/>
    <property type="molecule type" value="Genomic_DNA"/>
</dbReference>
<evidence type="ECO:0000313" key="5">
    <source>
        <dbReference type="EMBL" id="XCJ75214.1"/>
    </source>
</evidence>
<dbReference type="InterPro" id="IPR042098">
    <property type="entry name" value="TauD-like_sf"/>
</dbReference>
<dbReference type="GO" id="GO:0051213">
    <property type="term" value="F:dioxygenase activity"/>
    <property type="evidence" value="ECO:0007669"/>
    <property type="project" value="UniProtKB-KW"/>
</dbReference>